<keyword evidence="4" id="KW-1185">Reference proteome</keyword>
<keyword evidence="2" id="KW-1133">Transmembrane helix</keyword>
<protein>
    <submittedName>
        <fullName evidence="3">SAF domain-containing protein</fullName>
    </submittedName>
</protein>
<proteinExistence type="predicted"/>
<dbReference type="RefSeq" id="WP_232402172.1">
    <property type="nucleotide sequence ID" value="NZ_CP102173.1"/>
</dbReference>
<dbReference type="CDD" id="cd11614">
    <property type="entry name" value="SAF_CpaB_FlgA_like"/>
    <property type="match status" value="1"/>
</dbReference>
<name>A0ABY5M7S4_9ACTN</name>
<feature type="transmembrane region" description="Helical" evidence="2">
    <location>
        <begin position="48"/>
        <end position="69"/>
    </location>
</feature>
<evidence type="ECO:0000313" key="4">
    <source>
        <dbReference type="Proteomes" id="UP001316184"/>
    </source>
</evidence>
<evidence type="ECO:0000256" key="1">
    <source>
        <dbReference type="SAM" id="MobiDB-lite"/>
    </source>
</evidence>
<reference evidence="3 4" key="1">
    <citation type="submission" date="2022-08" db="EMBL/GenBank/DDBJ databases">
        <title>novel species in genus Aeromicrobium.</title>
        <authorList>
            <person name="Ye L."/>
        </authorList>
    </citation>
    <scope>NUCLEOTIDE SEQUENCE [LARGE SCALE GENOMIC DNA]</scope>
    <source>
        <strain evidence="4">zg-Y1379</strain>
    </source>
</reference>
<dbReference type="Proteomes" id="UP001316184">
    <property type="component" value="Chromosome"/>
</dbReference>
<accession>A0ABY5M7S4</accession>
<gene>
    <name evidence="3" type="ORF">NQV15_12750</name>
</gene>
<keyword evidence="2" id="KW-0812">Transmembrane</keyword>
<sequence>MVKESTRESGVSVHDRQRDRAARGVRSRSAVAALSSDRPSPPRRRRPALAALAVLLIVGGAALAGLLALRLDSREPVLVLTQDVPAGTRITTDMLGTTRVASEGLRLIPEKDASMVLKAYTMTSLSEGQLLDTSLLTTAEPFTSDQVQVGVTLKSGQFPPTLRSGDEVRLVRLGDGSSSVRPLAVGLILSEQTGGDAGLSGGGSRNSTATVVVPADAADEVIDAAGNELLGMALIRRGVTVDSAQLTVLGGSSS</sequence>
<organism evidence="3 4">
    <name type="scientific">Aeromicrobium wangtongii</name>
    <dbReference type="NCBI Taxonomy" id="2969247"/>
    <lineage>
        <taxon>Bacteria</taxon>
        <taxon>Bacillati</taxon>
        <taxon>Actinomycetota</taxon>
        <taxon>Actinomycetes</taxon>
        <taxon>Propionibacteriales</taxon>
        <taxon>Nocardioidaceae</taxon>
        <taxon>Aeromicrobium</taxon>
    </lineage>
</organism>
<feature type="compositionally biased region" description="Basic and acidic residues" evidence="1">
    <location>
        <begin position="1"/>
        <end position="22"/>
    </location>
</feature>
<dbReference type="EMBL" id="CP102173">
    <property type="protein sequence ID" value="UUP12718.1"/>
    <property type="molecule type" value="Genomic_DNA"/>
</dbReference>
<keyword evidence="2" id="KW-0472">Membrane</keyword>
<evidence type="ECO:0000256" key="2">
    <source>
        <dbReference type="SAM" id="Phobius"/>
    </source>
</evidence>
<feature type="compositionally biased region" description="Low complexity" evidence="1">
    <location>
        <begin position="27"/>
        <end position="38"/>
    </location>
</feature>
<feature type="region of interest" description="Disordered" evidence="1">
    <location>
        <begin position="1"/>
        <end position="44"/>
    </location>
</feature>
<evidence type="ECO:0000313" key="3">
    <source>
        <dbReference type="EMBL" id="UUP12718.1"/>
    </source>
</evidence>